<name>A0A939JTS5_9ACTN</name>
<proteinExistence type="predicted"/>
<keyword evidence="3" id="KW-1185">Reference proteome</keyword>
<dbReference type="Pfam" id="PF13560">
    <property type="entry name" value="HTH_31"/>
    <property type="match status" value="1"/>
</dbReference>
<dbReference type="InterPro" id="IPR011990">
    <property type="entry name" value="TPR-like_helical_dom_sf"/>
</dbReference>
<dbReference type="SUPFAM" id="SSF48452">
    <property type="entry name" value="TPR-like"/>
    <property type="match status" value="1"/>
</dbReference>
<accession>A0A939JTS5</accession>
<dbReference type="Gene3D" id="1.10.260.40">
    <property type="entry name" value="lambda repressor-like DNA-binding domains"/>
    <property type="match status" value="1"/>
</dbReference>
<reference evidence="2" key="1">
    <citation type="submission" date="2021-03" db="EMBL/GenBank/DDBJ databases">
        <title>Streptomyces strains.</title>
        <authorList>
            <person name="Lund M.B."/>
            <person name="Toerring T."/>
        </authorList>
    </citation>
    <scope>NUCLEOTIDE SEQUENCE</scope>
    <source>
        <strain evidence="2">JCM 4242</strain>
    </source>
</reference>
<dbReference type="InterPro" id="IPR001387">
    <property type="entry name" value="Cro/C1-type_HTH"/>
</dbReference>
<evidence type="ECO:0000313" key="3">
    <source>
        <dbReference type="Proteomes" id="UP000664781"/>
    </source>
</evidence>
<comment type="caution">
    <text evidence="2">The sequence shown here is derived from an EMBL/GenBank/DDBJ whole genome shotgun (WGS) entry which is preliminary data.</text>
</comment>
<evidence type="ECO:0000259" key="1">
    <source>
        <dbReference type="PROSITE" id="PS50943"/>
    </source>
</evidence>
<sequence length="408" mass="43281">MGLPSPIGEQLARLRARRGLTQEDLASRAGVGVDVVRRLEQGVRSTARLATLARLAKALDVGLPTLMAQPDVLTTSSPSPAGKGMLDLRRVLTPSDALTGFAAHGDADVGALARGALSASIEEAWGLYQAGSYSAVVASLPDLIAELRHAVRDSADAGKVVLNESMATACEIAAGVAIALGKEDLAFIAVERAVAAAEASGSELQQACAANFATWILCRQGRYDEAEVFAVRAAQHFEPSLSRADALHVAVFGALLINASAAASRNDRAASCRDLHGVARAAAARYQVDHADRQAVFGPSVVAMSAVSDAVEYGDLDEALRLVDEVPEDGRVPATWRARYLLNVAYVQQQARRDAEAVATLMQVRTLAPEWMTYHPLGRDVVAELLDRRGRRRMPELGLLADHLGARV</sequence>
<dbReference type="PROSITE" id="PS50943">
    <property type="entry name" value="HTH_CROC1"/>
    <property type="match status" value="1"/>
</dbReference>
<protein>
    <submittedName>
        <fullName evidence="2">Helix-turn-helix transcriptional regulator</fullName>
    </submittedName>
</protein>
<dbReference type="SMART" id="SM00530">
    <property type="entry name" value="HTH_XRE"/>
    <property type="match status" value="1"/>
</dbReference>
<organism evidence="2 3">
    <name type="scientific">Streptomyces triculaminicus</name>
    <dbReference type="NCBI Taxonomy" id="2816232"/>
    <lineage>
        <taxon>Bacteria</taxon>
        <taxon>Bacillati</taxon>
        <taxon>Actinomycetota</taxon>
        <taxon>Actinomycetes</taxon>
        <taxon>Kitasatosporales</taxon>
        <taxon>Streptomycetaceae</taxon>
        <taxon>Streptomyces</taxon>
    </lineage>
</organism>
<feature type="domain" description="HTH cro/C1-type" evidence="1">
    <location>
        <begin position="11"/>
        <end position="66"/>
    </location>
</feature>
<dbReference type="AlphaFoldDB" id="A0A939JTS5"/>
<dbReference type="GO" id="GO:0003677">
    <property type="term" value="F:DNA binding"/>
    <property type="evidence" value="ECO:0007669"/>
    <property type="project" value="InterPro"/>
</dbReference>
<dbReference type="InterPro" id="IPR010982">
    <property type="entry name" value="Lambda_DNA-bd_dom_sf"/>
</dbReference>
<dbReference type="EMBL" id="JAFMOF010000007">
    <property type="protein sequence ID" value="MBO0657237.1"/>
    <property type="molecule type" value="Genomic_DNA"/>
</dbReference>
<dbReference type="Proteomes" id="UP000664781">
    <property type="component" value="Unassembled WGS sequence"/>
</dbReference>
<dbReference type="RefSeq" id="WP_207248818.1">
    <property type="nucleotide sequence ID" value="NZ_JAFMOF010000007.1"/>
</dbReference>
<evidence type="ECO:0000313" key="2">
    <source>
        <dbReference type="EMBL" id="MBO0657237.1"/>
    </source>
</evidence>
<dbReference type="CDD" id="cd00093">
    <property type="entry name" value="HTH_XRE"/>
    <property type="match status" value="1"/>
</dbReference>
<dbReference type="SUPFAM" id="SSF47413">
    <property type="entry name" value="lambda repressor-like DNA-binding domains"/>
    <property type="match status" value="1"/>
</dbReference>
<gene>
    <name evidence="2" type="ORF">J1792_32350</name>
</gene>